<name>A0A8H7W9E1_9HELO</name>
<evidence type="ECO:0000313" key="1">
    <source>
        <dbReference type="EMBL" id="KAG4420417.1"/>
    </source>
</evidence>
<organism evidence="1 2">
    <name type="scientific">Cadophora malorum</name>
    <dbReference type="NCBI Taxonomy" id="108018"/>
    <lineage>
        <taxon>Eukaryota</taxon>
        <taxon>Fungi</taxon>
        <taxon>Dikarya</taxon>
        <taxon>Ascomycota</taxon>
        <taxon>Pezizomycotina</taxon>
        <taxon>Leotiomycetes</taxon>
        <taxon>Helotiales</taxon>
        <taxon>Ploettnerulaceae</taxon>
        <taxon>Cadophora</taxon>
    </lineage>
</organism>
<evidence type="ECO:0000313" key="2">
    <source>
        <dbReference type="Proteomes" id="UP000664132"/>
    </source>
</evidence>
<accession>A0A8H7W9E1</accession>
<keyword evidence="2" id="KW-1185">Reference proteome</keyword>
<dbReference type="AlphaFoldDB" id="A0A8H7W9E1"/>
<reference evidence="1" key="1">
    <citation type="submission" date="2021-02" db="EMBL/GenBank/DDBJ databases">
        <title>Genome sequence Cadophora malorum strain M34.</title>
        <authorList>
            <person name="Stefanovic E."/>
            <person name="Vu D."/>
            <person name="Scully C."/>
            <person name="Dijksterhuis J."/>
            <person name="Roader J."/>
            <person name="Houbraken J."/>
        </authorList>
    </citation>
    <scope>NUCLEOTIDE SEQUENCE</scope>
    <source>
        <strain evidence="1">M34</strain>
    </source>
</reference>
<gene>
    <name evidence="1" type="ORF">IFR04_006433</name>
</gene>
<dbReference type="OrthoDB" id="5235440at2759"/>
<comment type="caution">
    <text evidence="1">The sequence shown here is derived from an EMBL/GenBank/DDBJ whole genome shotgun (WGS) entry which is preliminary data.</text>
</comment>
<dbReference type="EMBL" id="JAFJYH010000084">
    <property type="protein sequence ID" value="KAG4420417.1"/>
    <property type="molecule type" value="Genomic_DNA"/>
</dbReference>
<proteinExistence type="predicted"/>
<sequence length="216" mass="24397">MWPPADQMLGLQSLQNHTEEDSPPFGEEHRFLNKATIFYWTNSAKPYRGSLLLGGILHTWFSATGQKPDFLLDNFFATPIFIDPNIADTMPGIVRAHKKVYAQLQGTPERLRNGHPGLRFKSDRRHLKLQPLCGALIAIFDEYENFVVERRGDGVRYCEDLAEKQSVLLVRTGCEDSLSAPISFDSLKPYALPLSRKEDLGGLDVIRVPLLVGVRF</sequence>
<dbReference type="Proteomes" id="UP000664132">
    <property type="component" value="Unassembled WGS sequence"/>
</dbReference>
<protein>
    <submittedName>
        <fullName evidence="1">Uncharacterized protein</fullName>
    </submittedName>
</protein>